<dbReference type="InterPro" id="IPR001611">
    <property type="entry name" value="Leu-rich_rpt"/>
</dbReference>
<keyword evidence="4" id="KW-1185">Reference proteome</keyword>
<keyword evidence="2" id="KW-0677">Repeat</keyword>
<gene>
    <name evidence="3" type="ORF">HINF_LOCUS31446</name>
</gene>
<organism evidence="3 4">
    <name type="scientific">Hexamita inflata</name>
    <dbReference type="NCBI Taxonomy" id="28002"/>
    <lineage>
        <taxon>Eukaryota</taxon>
        <taxon>Metamonada</taxon>
        <taxon>Diplomonadida</taxon>
        <taxon>Hexamitidae</taxon>
        <taxon>Hexamitinae</taxon>
        <taxon>Hexamita</taxon>
    </lineage>
</organism>
<evidence type="ECO:0000313" key="4">
    <source>
        <dbReference type="Proteomes" id="UP001642409"/>
    </source>
</evidence>
<name>A0ABP1J087_9EUKA</name>
<evidence type="ECO:0000256" key="1">
    <source>
        <dbReference type="ARBA" id="ARBA00022614"/>
    </source>
</evidence>
<dbReference type="SUPFAM" id="SSF52058">
    <property type="entry name" value="L domain-like"/>
    <property type="match status" value="1"/>
</dbReference>
<protein>
    <submittedName>
        <fullName evidence="3">Leucine-rich_repeat domain-containing protein</fullName>
    </submittedName>
</protein>
<dbReference type="EMBL" id="CAXDID020000105">
    <property type="protein sequence ID" value="CAL6027688.1"/>
    <property type="molecule type" value="Genomic_DNA"/>
</dbReference>
<dbReference type="PANTHER" id="PTHR46652">
    <property type="entry name" value="LEUCINE-RICH REPEAT AND IQ DOMAIN-CONTAINING PROTEIN 1-RELATED"/>
    <property type="match status" value="1"/>
</dbReference>
<evidence type="ECO:0000313" key="3">
    <source>
        <dbReference type="EMBL" id="CAL6027688.1"/>
    </source>
</evidence>
<dbReference type="PANTHER" id="PTHR46652:SF3">
    <property type="entry name" value="LEUCINE-RICH REPEAT-CONTAINING PROTEIN 9"/>
    <property type="match status" value="1"/>
</dbReference>
<reference evidence="3 4" key="1">
    <citation type="submission" date="2024-07" db="EMBL/GenBank/DDBJ databases">
        <authorList>
            <person name="Akdeniz Z."/>
        </authorList>
    </citation>
    <scope>NUCLEOTIDE SEQUENCE [LARGE SCALE GENOMIC DNA]</scope>
</reference>
<dbReference type="InterPro" id="IPR050836">
    <property type="entry name" value="SDS22/Internalin_LRR"/>
</dbReference>
<comment type="caution">
    <text evidence="3">The sequence shown here is derived from an EMBL/GenBank/DDBJ whole genome shotgun (WGS) entry which is preliminary data.</text>
</comment>
<dbReference type="InterPro" id="IPR032675">
    <property type="entry name" value="LRR_dom_sf"/>
</dbReference>
<sequence>MQFLQNIKDGSLYIRDRHELNSLEFLQDVDIQKLTVYECLNIQPKLNNNSIKELNLSVCAIKSIDDLHMNALQSLILYFNKLTQIDHIVSFPLLKELDLSSNENINISPLQHLPLLVKLHMNDCGLKDISVLQSLVNLKELSIQQNAKIDISSLCKLTQIIKLFIGLCDLKYIDFLKFLVNLQEFSVYGNQVYTTQKVGFRRPNVHLTLQENNTNEKELTFNNIVSLDLGLCCLKQIPFIKVFTNLKELFLQENIGVDITPLQNLKQLNKLVLLRVWTKQHRRFEITQQFNGIRYMQKYKPRYNSITVLDWAYETKFNDL</sequence>
<proteinExistence type="predicted"/>
<keyword evidence="1" id="KW-0433">Leucine-rich repeat</keyword>
<dbReference type="Proteomes" id="UP001642409">
    <property type="component" value="Unassembled WGS sequence"/>
</dbReference>
<dbReference type="PROSITE" id="PS51450">
    <property type="entry name" value="LRR"/>
    <property type="match status" value="1"/>
</dbReference>
<evidence type="ECO:0000256" key="2">
    <source>
        <dbReference type="ARBA" id="ARBA00022737"/>
    </source>
</evidence>
<accession>A0ABP1J087</accession>
<dbReference type="Gene3D" id="3.80.10.10">
    <property type="entry name" value="Ribonuclease Inhibitor"/>
    <property type="match status" value="2"/>
</dbReference>